<evidence type="ECO:0000256" key="1">
    <source>
        <dbReference type="ARBA" id="ARBA00004609"/>
    </source>
</evidence>
<dbReference type="PANTHER" id="PTHR10963:SF24">
    <property type="entry name" value="GLYCOSIDASE C21B10.07-RELATED"/>
    <property type="match status" value="1"/>
</dbReference>
<evidence type="ECO:0000256" key="3">
    <source>
        <dbReference type="ARBA" id="ARBA00022622"/>
    </source>
</evidence>
<evidence type="ECO:0000256" key="5">
    <source>
        <dbReference type="SAM" id="SignalP"/>
    </source>
</evidence>
<protein>
    <submittedName>
        <fullName evidence="7">Concanavalin A-like lectin/glucanase domain-containing protein</fullName>
    </submittedName>
</protein>
<feature type="signal peptide" evidence="5">
    <location>
        <begin position="1"/>
        <end position="23"/>
    </location>
</feature>
<keyword evidence="3" id="KW-0472">Membrane</keyword>
<evidence type="ECO:0000256" key="2">
    <source>
        <dbReference type="ARBA" id="ARBA00022475"/>
    </source>
</evidence>
<dbReference type="Pfam" id="PF26113">
    <property type="entry name" value="GH16_XgeA"/>
    <property type="match status" value="1"/>
</dbReference>
<dbReference type="SUPFAM" id="SSF49899">
    <property type="entry name" value="Concanavalin A-like lectins/glucanases"/>
    <property type="match status" value="1"/>
</dbReference>
<dbReference type="InterPro" id="IPR000757">
    <property type="entry name" value="Beta-glucanase-like"/>
</dbReference>
<feature type="chain" id="PRO_5024871021" evidence="5">
    <location>
        <begin position="24"/>
        <end position="299"/>
    </location>
</feature>
<dbReference type="GO" id="GO:0098552">
    <property type="term" value="C:side of membrane"/>
    <property type="evidence" value="ECO:0007669"/>
    <property type="project" value="UniProtKB-KW"/>
</dbReference>
<keyword evidence="7" id="KW-0430">Lectin</keyword>
<keyword evidence="3" id="KW-0336">GPI-anchor</keyword>
<feature type="domain" description="GH16" evidence="6">
    <location>
        <begin position="26"/>
        <end position="286"/>
    </location>
</feature>
<name>A0A5N5WIV4_9EURO</name>
<evidence type="ECO:0000256" key="4">
    <source>
        <dbReference type="ARBA" id="ARBA00023288"/>
    </source>
</evidence>
<dbReference type="OrthoDB" id="192832at2759"/>
<keyword evidence="4" id="KW-0449">Lipoprotein</keyword>
<reference evidence="7 8" key="1">
    <citation type="submission" date="2019-04" db="EMBL/GenBank/DDBJ databases">
        <title>Friends and foes A comparative genomics study of 23 Aspergillus species from section Flavi.</title>
        <authorList>
            <consortium name="DOE Joint Genome Institute"/>
            <person name="Kjaerbolling I."/>
            <person name="Vesth T."/>
            <person name="Frisvad J.C."/>
            <person name="Nybo J.L."/>
            <person name="Theobald S."/>
            <person name="Kildgaard S."/>
            <person name="Isbrandt T."/>
            <person name="Kuo A."/>
            <person name="Sato A."/>
            <person name="Lyhne E.K."/>
            <person name="Kogle M.E."/>
            <person name="Wiebenga A."/>
            <person name="Kun R.S."/>
            <person name="Lubbers R.J."/>
            <person name="Makela M.R."/>
            <person name="Barry K."/>
            <person name="Chovatia M."/>
            <person name="Clum A."/>
            <person name="Daum C."/>
            <person name="Haridas S."/>
            <person name="He G."/>
            <person name="LaButti K."/>
            <person name="Lipzen A."/>
            <person name="Mondo S."/>
            <person name="Riley R."/>
            <person name="Salamov A."/>
            <person name="Simmons B.A."/>
            <person name="Magnuson J.K."/>
            <person name="Henrissat B."/>
            <person name="Mortensen U.H."/>
            <person name="Larsen T.O."/>
            <person name="Devries R.P."/>
            <person name="Grigoriev I.V."/>
            <person name="Machida M."/>
            <person name="Baker S.E."/>
            <person name="Andersen M.R."/>
        </authorList>
    </citation>
    <scope>NUCLEOTIDE SEQUENCE [LARGE SCALE GENOMIC DNA]</scope>
    <source>
        <strain evidence="7 8">CBS 151.66</strain>
    </source>
</reference>
<evidence type="ECO:0000313" key="8">
    <source>
        <dbReference type="Proteomes" id="UP000326565"/>
    </source>
</evidence>
<evidence type="ECO:0000313" key="7">
    <source>
        <dbReference type="EMBL" id="KAB8068388.1"/>
    </source>
</evidence>
<gene>
    <name evidence="7" type="ORF">BDV29DRAFT_195706</name>
</gene>
<dbReference type="GO" id="GO:0009251">
    <property type="term" value="P:glucan catabolic process"/>
    <property type="evidence" value="ECO:0007669"/>
    <property type="project" value="TreeGrafter"/>
</dbReference>
<keyword evidence="2" id="KW-1003">Cell membrane</keyword>
<dbReference type="GO" id="GO:0030246">
    <property type="term" value="F:carbohydrate binding"/>
    <property type="evidence" value="ECO:0007669"/>
    <property type="project" value="UniProtKB-KW"/>
</dbReference>
<evidence type="ECO:0000259" key="6">
    <source>
        <dbReference type="PROSITE" id="PS51762"/>
    </source>
</evidence>
<dbReference type="PANTHER" id="PTHR10963">
    <property type="entry name" value="GLYCOSYL HYDROLASE-RELATED"/>
    <property type="match status" value="1"/>
</dbReference>
<sequence>MTCFTALLAPSTLFWPAFTPAYSLKDDYTSNGYQDFFSKFSFWTSNGPNGGLADDVDEGVAWANGLIGNGGNIYLGSVRLTGNIAYNSGTLVVSDIAYMPQVCGTWPAFWMTAASDDWPQSGEIDIVEQANNAQNNQMSLHVGNKQGQYIINCTKEANGGCDANDPRTNSFGSGFNNNGGGVYVMEWNSEWVRIWFFPRNEIPSGDNGPLGSSPDPSAWGAPTTSFHSRHGTDCDMSAHIWNQRIVIDTTFCGTWATGTWSSSRCAFSTGYSSCEDYVKDVPAEFKYAFWTFRSVKAFT</sequence>
<dbReference type="GO" id="GO:0004553">
    <property type="term" value="F:hydrolase activity, hydrolyzing O-glycosyl compounds"/>
    <property type="evidence" value="ECO:0007669"/>
    <property type="project" value="InterPro"/>
</dbReference>
<organism evidence="7 8">
    <name type="scientific">Aspergillus leporis</name>
    <dbReference type="NCBI Taxonomy" id="41062"/>
    <lineage>
        <taxon>Eukaryota</taxon>
        <taxon>Fungi</taxon>
        <taxon>Dikarya</taxon>
        <taxon>Ascomycota</taxon>
        <taxon>Pezizomycotina</taxon>
        <taxon>Eurotiomycetes</taxon>
        <taxon>Eurotiomycetidae</taxon>
        <taxon>Eurotiales</taxon>
        <taxon>Aspergillaceae</taxon>
        <taxon>Aspergillus</taxon>
        <taxon>Aspergillus subgen. Circumdati</taxon>
    </lineage>
</organism>
<dbReference type="InterPro" id="IPR013320">
    <property type="entry name" value="ConA-like_dom_sf"/>
</dbReference>
<dbReference type="PROSITE" id="PS51762">
    <property type="entry name" value="GH16_2"/>
    <property type="match status" value="1"/>
</dbReference>
<dbReference type="InterPro" id="IPR050546">
    <property type="entry name" value="Glycosyl_Hydrlase_16"/>
</dbReference>
<dbReference type="AlphaFoldDB" id="A0A5N5WIV4"/>
<comment type="subcellular location">
    <subcellularLocation>
        <location evidence="1">Cell membrane</location>
        <topology evidence="1">Lipid-anchor</topology>
        <topology evidence="1">GPI-anchor</topology>
    </subcellularLocation>
</comment>
<dbReference type="Proteomes" id="UP000326565">
    <property type="component" value="Unassembled WGS sequence"/>
</dbReference>
<keyword evidence="8" id="KW-1185">Reference proteome</keyword>
<dbReference type="Gene3D" id="2.60.120.200">
    <property type="match status" value="1"/>
</dbReference>
<keyword evidence="3" id="KW-0325">Glycoprotein</keyword>
<keyword evidence="5" id="KW-0732">Signal</keyword>
<proteinExistence type="predicted"/>
<accession>A0A5N5WIV4</accession>
<dbReference type="EMBL" id="ML732396">
    <property type="protein sequence ID" value="KAB8068388.1"/>
    <property type="molecule type" value="Genomic_DNA"/>
</dbReference>
<dbReference type="GO" id="GO:0005886">
    <property type="term" value="C:plasma membrane"/>
    <property type="evidence" value="ECO:0007669"/>
    <property type="project" value="UniProtKB-SubCell"/>
</dbReference>